<comment type="caution">
    <text evidence="1">The sequence shown here is derived from an EMBL/GenBank/DDBJ whole genome shotgun (WGS) entry which is preliminary data.</text>
</comment>
<protein>
    <recommendedName>
        <fullName evidence="3">Lipoprotein</fullName>
    </recommendedName>
</protein>
<reference evidence="2" key="1">
    <citation type="journal article" date="2019" name="Int. J. Syst. Evol. Microbiol.">
        <title>The Global Catalogue of Microorganisms (GCM) 10K type strain sequencing project: providing services to taxonomists for standard genome sequencing and annotation.</title>
        <authorList>
            <consortium name="The Broad Institute Genomics Platform"/>
            <consortium name="The Broad Institute Genome Sequencing Center for Infectious Disease"/>
            <person name="Wu L."/>
            <person name="Ma J."/>
        </authorList>
    </citation>
    <scope>NUCLEOTIDE SEQUENCE [LARGE SCALE GENOMIC DNA]</scope>
    <source>
        <strain evidence="2">CCUG 55250</strain>
    </source>
</reference>
<sequence>MKKIVLALVTLFAVFGCKDQEEVQPQNRGNYLIYTNLNGSKFDQVEIRLDGKTVGMLSESLGNADSPSCDTKSSALVLNISRPAGSYSFDAIATLKGKKVTSWATSLRFADGECQKRRLTSDL</sequence>
<evidence type="ECO:0008006" key="3">
    <source>
        <dbReference type="Google" id="ProtNLM"/>
    </source>
</evidence>
<name>A0ABW0IBJ7_9BACT</name>
<dbReference type="Proteomes" id="UP001596106">
    <property type="component" value="Unassembled WGS sequence"/>
</dbReference>
<dbReference type="PROSITE" id="PS51257">
    <property type="entry name" value="PROKAR_LIPOPROTEIN"/>
    <property type="match status" value="1"/>
</dbReference>
<evidence type="ECO:0000313" key="1">
    <source>
        <dbReference type="EMBL" id="MFC5409726.1"/>
    </source>
</evidence>
<dbReference type="RefSeq" id="WP_379844126.1">
    <property type="nucleotide sequence ID" value="NZ_JBHSMA010000002.1"/>
</dbReference>
<accession>A0ABW0IBJ7</accession>
<dbReference type="EMBL" id="JBHSMA010000002">
    <property type="protein sequence ID" value="MFC5409726.1"/>
    <property type="molecule type" value="Genomic_DNA"/>
</dbReference>
<organism evidence="1 2">
    <name type="scientific">Larkinella bovis</name>
    <dbReference type="NCBI Taxonomy" id="683041"/>
    <lineage>
        <taxon>Bacteria</taxon>
        <taxon>Pseudomonadati</taxon>
        <taxon>Bacteroidota</taxon>
        <taxon>Cytophagia</taxon>
        <taxon>Cytophagales</taxon>
        <taxon>Spirosomataceae</taxon>
        <taxon>Larkinella</taxon>
    </lineage>
</organism>
<proteinExistence type="predicted"/>
<gene>
    <name evidence="1" type="ORF">ACFPMF_10435</name>
</gene>
<evidence type="ECO:0000313" key="2">
    <source>
        <dbReference type="Proteomes" id="UP001596106"/>
    </source>
</evidence>
<keyword evidence="2" id="KW-1185">Reference proteome</keyword>